<comment type="subcellular location">
    <subcellularLocation>
        <location evidence="3">Membrane</location>
        <topology evidence="3">Peripheral membrane protein</topology>
    </subcellularLocation>
</comment>
<feature type="domain" description="Cyclic nucleotide-binding" evidence="14">
    <location>
        <begin position="502"/>
        <end position="616"/>
    </location>
</feature>
<comment type="cofactor">
    <cofactor evidence="1">
        <name>Mn(2+)</name>
        <dbReference type="ChEBI" id="CHEBI:29035"/>
    </cofactor>
</comment>
<dbReference type="Pfam" id="PF00027">
    <property type="entry name" value="cNMP_binding"/>
    <property type="match status" value="1"/>
</dbReference>
<dbReference type="SMART" id="SM00332">
    <property type="entry name" value="PP2Cc"/>
    <property type="match status" value="1"/>
</dbReference>
<dbReference type="PANTHER" id="PTHR11635">
    <property type="entry name" value="CAMP-DEPENDENT PROTEIN KINASE REGULATORY CHAIN"/>
    <property type="match status" value="1"/>
</dbReference>
<dbReference type="InterPro" id="IPR036457">
    <property type="entry name" value="PPM-type-like_dom_sf"/>
</dbReference>
<evidence type="ECO:0000256" key="6">
    <source>
        <dbReference type="ARBA" id="ARBA00022801"/>
    </source>
</evidence>
<keyword evidence="9" id="KW-0464">Manganese</keyword>
<evidence type="ECO:0000256" key="10">
    <source>
        <dbReference type="ARBA" id="ARBA00047761"/>
    </source>
</evidence>
<dbReference type="PROSITE" id="PS50042">
    <property type="entry name" value="CNMP_BINDING_3"/>
    <property type="match status" value="2"/>
</dbReference>
<feature type="domain" description="PPM-type phosphatase" evidence="15">
    <location>
        <begin position="56"/>
        <end position="398"/>
    </location>
</feature>
<dbReference type="GO" id="GO:0016020">
    <property type="term" value="C:membrane"/>
    <property type="evidence" value="ECO:0007669"/>
    <property type="project" value="UniProtKB-SubCell"/>
</dbReference>
<feature type="domain" description="Cyclic nucleotide-binding" evidence="14">
    <location>
        <begin position="634"/>
        <end position="769"/>
    </location>
</feature>
<dbReference type="SUPFAM" id="SSF51206">
    <property type="entry name" value="cAMP-binding domain-like"/>
    <property type="match status" value="2"/>
</dbReference>
<dbReference type="PROSITE" id="PS00889">
    <property type="entry name" value="CNMP_BINDING_2"/>
    <property type="match status" value="1"/>
</dbReference>
<evidence type="ECO:0000256" key="7">
    <source>
        <dbReference type="ARBA" id="ARBA00022842"/>
    </source>
</evidence>
<dbReference type="Proteomes" id="UP001530400">
    <property type="component" value="Unassembled WGS sequence"/>
</dbReference>
<dbReference type="InterPro" id="IPR014710">
    <property type="entry name" value="RmlC-like_jellyroll"/>
</dbReference>
<evidence type="ECO:0000256" key="2">
    <source>
        <dbReference type="ARBA" id="ARBA00001946"/>
    </source>
</evidence>
<feature type="compositionally biased region" description="Polar residues" evidence="13">
    <location>
        <begin position="1"/>
        <end position="10"/>
    </location>
</feature>
<comment type="catalytic activity">
    <reaction evidence="11">
        <text>O-phospho-L-threonyl-[protein] + H2O = L-threonyl-[protein] + phosphate</text>
        <dbReference type="Rhea" id="RHEA:47004"/>
        <dbReference type="Rhea" id="RHEA-COMP:11060"/>
        <dbReference type="Rhea" id="RHEA-COMP:11605"/>
        <dbReference type="ChEBI" id="CHEBI:15377"/>
        <dbReference type="ChEBI" id="CHEBI:30013"/>
        <dbReference type="ChEBI" id="CHEBI:43474"/>
        <dbReference type="ChEBI" id="CHEBI:61977"/>
        <dbReference type="EC" id="3.1.3.16"/>
    </reaction>
</comment>
<accession>A0ABD3P2L1</accession>
<dbReference type="InterPro" id="IPR018488">
    <property type="entry name" value="cNMP-bd_CS"/>
</dbReference>
<dbReference type="CDD" id="cd00038">
    <property type="entry name" value="CAP_ED"/>
    <property type="match status" value="2"/>
</dbReference>
<dbReference type="InterPro" id="IPR000595">
    <property type="entry name" value="cNMP-bd_dom"/>
</dbReference>
<evidence type="ECO:0000259" key="15">
    <source>
        <dbReference type="PROSITE" id="PS51746"/>
    </source>
</evidence>
<comment type="cofactor">
    <cofactor evidence="2">
        <name>Mg(2+)</name>
        <dbReference type="ChEBI" id="CHEBI:18420"/>
    </cofactor>
</comment>
<evidence type="ECO:0000256" key="8">
    <source>
        <dbReference type="ARBA" id="ARBA00022912"/>
    </source>
</evidence>
<dbReference type="PROSITE" id="PS00888">
    <property type="entry name" value="CNMP_BINDING_1"/>
    <property type="match status" value="2"/>
</dbReference>
<evidence type="ECO:0000256" key="1">
    <source>
        <dbReference type="ARBA" id="ARBA00001936"/>
    </source>
</evidence>
<reference evidence="16 17" key="1">
    <citation type="submission" date="2024-10" db="EMBL/GenBank/DDBJ databases">
        <title>Updated reference genomes for cyclostephanoid diatoms.</title>
        <authorList>
            <person name="Roberts W.R."/>
            <person name="Alverson A.J."/>
        </authorList>
    </citation>
    <scope>NUCLEOTIDE SEQUENCE [LARGE SCALE GENOMIC DNA]</scope>
    <source>
        <strain evidence="16 17">AJA010-31</strain>
    </source>
</reference>
<evidence type="ECO:0000256" key="4">
    <source>
        <dbReference type="ARBA" id="ARBA00013081"/>
    </source>
</evidence>
<dbReference type="InterPro" id="IPR000222">
    <property type="entry name" value="PP2C_BS"/>
</dbReference>
<evidence type="ECO:0000313" key="17">
    <source>
        <dbReference type="Proteomes" id="UP001530400"/>
    </source>
</evidence>
<dbReference type="FunFam" id="3.60.40.10:FF:000007">
    <property type="entry name" value="Phosphatase 2C and cyclic nucleotide-binding/kinase domain-containing protein"/>
    <property type="match status" value="1"/>
</dbReference>
<dbReference type="PRINTS" id="PR00103">
    <property type="entry name" value="CAMPKINASE"/>
</dbReference>
<comment type="caution">
    <text evidence="16">The sequence shown here is derived from an EMBL/GenBank/DDBJ whole genome shotgun (WGS) entry which is preliminary data.</text>
</comment>
<evidence type="ECO:0000256" key="5">
    <source>
        <dbReference type="ARBA" id="ARBA00022723"/>
    </source>
</evidence>
<evidence type="ECO:0000256" key="13">
    <source>
        <dbReference type="SAM" id="MobiDB-lite"/>
    </source>
</evidence>
<dbReference type="GO" id="GO:0004722">
    <property type="term" value="F:protein serine/threonine phosphatase activity"/>
    <property type="evidence" value="ECO:0007669"/>
    <property type="project" value="UniProtKB-EC"/>
</dbReference>
<dbReference type="Gene3D" id="2.60.120.10">
    <property type="entry name" value="Jelly Rolls"/>
    <property type="match status" value="2"/>
</dbReference>
<dbReference type="CDD" id="cd00143">
    <property type="entry name" value="PP2Cc"/>
    <property type="match status" value="1"/>
</dbReference>
<dbReference type="SUPFAM" id="SSF81606">
    <property type="entry name" value="PP2C-like"/>
    <property type="match status" value="1"/>
</dbReference>
<evidence type="ECO:0000256" key="12">
    <source>
        <dbReference type="RuleBase" id="RU003465"/>
    </source>
</evidence>
<evidence type="ECO:0000256" key="9">
    <source>
        <dbReference type="ARBA" id="ARBA00023211"/>
    </source>
</evidence>
<evidence type="ECO:0000313" key="16">
    <source>
        <dbReference type="EMBL" id="KAL3782484.1"/>
    </source>
</evidence>
<dbReference type="SMART" id="SM00100">
    <property type="entry name" value="cNMP"/>
    <property type="match status" value="2"/>
</dbReference>
<dbReference type="InterPro" id="IPR018490">
    <property type="entry name" value="cNMP-bd_dom_sf"/>
</dbReference>
<keyword evidence="8 12" id="KW-0904">Protein phosphatase</keyword>
<evidence type="ECO:0000259" key="14">
    <source>
        <dbReference type="PROSITE" id="PS50042"/>
    </source>
</evidence>
<keyword evidence="5" id="KW-0479">Metal-binding</keyword>
<proteinExistence type="inferred from homology"/>
<protein>
    <recommendedName>
        <fullName evidence="4">protein-serine/threonine phosphatase</fullName>
        <ecNumber evidence="4">3.1.3.16</ecNumber>
    </recommendedName>
</protein>
<dbReference type="AlphaFoldDB" id="A0ABD3P2L1"/>
<comment type="catalytic activity">
    <reaction evidence="10">
        <text>O-phospho-L-seryl-[protein] + H2O = L-seryl-[protein] + phosphate</text>
        <dbReference type="Rhea" id="RHEA:20629"/>
        <dbReference type="Rhea" id="RHEA-COMP:9863"/>
        <dbReference type="Rhea" id="RHEA-COMP:11604"/>
        <dbReference type="ChEBI" id="CHEBI:15377"/>
        <dbReference type="ChEBI" id="CHEBI:29999"/>
        <dbReference type="ChEBI" id="CHEBI:43474"/>
        <dbReference type="ChEBI" id="CHEBI:83421"/>
        <dbReference type="EC" id="3.1.3.16"/>
    </reaction>
</comment>
<dbReference type="Gene3D" id="3.60.40.10">
    <property type="entry name" value="PPM-type phosphatase domain"/>
    <property type="match status" value="1"/>
</dbReference>
<dbReference type="InterPro" id="IPR050503">
    <property type="entry name" value="cAMP-dep_PK_reg_su-like"/>
</dbReference>
<feature type="region of interest" description="Disordered" evidence="13">
    <location>
        <begin position="1"/>
        <end position="36"/>
    </location>
</feature>
<dbReference type="InterPro" id="IPR001932">
    <property type="entry name" value="PPM-type_phosphatase-like_dom"/>
</dbReference>
<dbReference type="PROSITE" id="PS01032">
    <property type="entry name" value="PPM_1"/>
    <property type="match status" value="1"/>
</dbReference>
<gene>
    <name evidence="16" type="ORF">ACHAWO_005231</name>
</gene>
<keyword evidence="6 12" id="KW-0378">Hydrolase</keyword>
<dbReference type="PANTHER" id="PTHR11635:SF152">
    <property type="entry name" value="CAMP-DEPENDENT PROTEIN KINASE TYPE I REGULATORY SUBUNIT-RELATED"/>
    <property type="match status" value="1"/>
</dbReference>
<dbReference type="PROSITE" id="PS51746">
    <property type="entry name" value="PPM_2"/>
    <property type="match status" value="1"/>
</dbReference>
<dbReference type="GO" id="GO:0046872">
    <property type="term" value="F:metal ion binding"/>
    <property type="evidence" value="ECO:0007669"/>
    <property type="project" value="UniProtKB-KW"/>
</dbReference>
<sequence length="769" mass="84565">MGCSSSTPRPSNKPRKLAGPPATRNSSMGGMTKTEIDQRIECGETKKSKFGGVTVRYAYLSQRGYYPDEANKPNQDSYVITPNFASRSSDVFFGVFDGHGRDGDKCAHFVRDNLPPLLAKAVVNNRKKLQPSSSSGDKSPLEISKEVTQDAISKSHVECNKRMHVSQDLDDSLSGTTSISVYLHGNRNRITVSNVGDSRAVIGRKTEKENGASASADPSTANPASQALKAFALSRDQTPYRRDERIRCRKAGARILSLDQIEGLEPVNEDDELEENDGPEMILGEEIDEGGDPPRIWSPNGDYPGTAFTRSIGDGIAEELGVTAEPEMLTRELTKEDKIIVLASDGVFEFLTNQSVIDICAKFNDPLEACRAVVAESYELWLQYELRTDDITMICIFIDDVTSSLASSQTSSPDLKASAVSTSSVESIYLQDDELVCSNSRPVRKNISLEKSRALEKMKLKYGSCKDVSDELDEEVDLNKLYNEKTADEKARISEAIRASVIFQNITDEQRELIYGVMEPMHVKKGQWIIKQGTVGDRFYVVDDGSFEVRIVPDGREDVNNDGGDVVHVYTGARGRSHPSFGELALLHSAPRAASIIARTDGYLWALHRAAFKKVVDGNKEKKDATNVLKKIDRFKALSDDNLAELASYLCEAKYVCGDTIIKEGETGDSIFVIHPGGVCGEYYFINAALKFCRSISHKKIQHICTESVATAEDGSTTTKTLGDHDYFGNEILTKGGSKQYSSTVTATNKVTCWILQTSDIKRVLGSTK</sequence>
<comment type="similarity">
    <text evidence="12">Belongs to the PP2C family.</text>
</comment>
<name>A0ABD3P2L1_9STRA</name>
<evidence type="ECO:0000256" key="3">
    <source>
        <dbReference type="ARBA" id="ARBA00004170"/>
    </source>
</evidence>
<dbReference type="EMBL" id="JALLPJ020000805">
    <property type="protein sequence ID" value="KAL3782484.1"/>
    <property type="molecule type" value="Genomic_DNA"/>
</dbReference>
<keyword evidence="17" id="KW-1185">Reference proteome</keyword>
<evidence type="ECO:0000256" key="11">
    <source>
        <dbReference type="ARBA" id="ARBA00048336"/>
    </source>
</evidence>
<dbReference type="Pfam" id="PF00481">
    <property type="entry name" value="PP2C"/>
    <property type="match status" value="1"/>
</dbReference>
<dbReference type="EC" id="3.1.3.16" evidence="4"/>
<organism evidence="16 17">
    <name type="scientific">Cyclotella atomus</name>
    <dbReference type="NCBI Taxonomy" id="382360"/>
    <lineage>
        <taxon>Eukaryota</taxon>
        <taxon>Sar</taxon>
        <taxon>Stramenopiles</taxon>
        <taxon>Ochrophyta</taxon>
        <taxon>Bacillariophyta</taxon>
        <taxon>Coscinodiscophyceae</taxon>
        <taxon>Thalassiosirophycidae</taxon>
        <taxon>Stephanodiscales</taxon>
        <taxon>Stephanodiscaceae</taxon>
        <taxon>Cyclotella</taxon>
    </lineage>
</organism>
<keyword evidence="7" id="KW-0460">Magnesium</keyword>